<dbReference type="Pfam" id="PF01553">
    <property type="entry name" value="Acyltransferase"/>
    <property type="match status" value="1"/>
</dbReference>
<dbReference type="PANTHER" id="PTHR10434:SF11">
    <property type="entry name" value="1-ACYL-SN-GLYCEROL-3-PHOSPHATE ACYLTRANSFERASE"/>
    <property type="match status" value="1"/>
</dbReference>
<comment type="caution">
    <text evidence="4">The sequence shown here is derived from an EMBL/GenBank/DDBJ whole genome shotgun (WGS) entry which is preliminary data.</text>
</comment>
<name>A0ABT6N9F8_9FIRM</name>
<evidence type="ECO:0000256" key="2">
    <source>
        <dbReference type="ARBA" id="ARBA00023315"/>
    </source>
</evidence>
<keyword evidence="2 4" id="KW-0012">Acyltransferase</keyword>
<reference evidence="4 5" key="1">
    <citation type="submission" date="2023-04" db="EMBL/GenBank/DDBJ databases">
        <title>Fusibacter bizertensis strain WBS, isolated from littoral bottom sediments of the Arctic seas - biochemical and genomic analysis.</title>
        <authorList>
            <person name="Brioukhanov A.L."/>
        </authorList>
    </citation>
    <scope>NUCLEOTIDE SEQUENCE [LARGE SCALE GENOMIC DNA]</scope>
    <source>
        <strain evidence="4 5">WBS</strain>
    </source>
</reference>
<accession>A0ABT6N9F8</accession>
<evidence type="ECO:0000259" key="3">
    <source>
        <dbReference type="SMART" id="SM00563"/>
    </source>
</evidence>
<dbReference type="Proteomes" id="UP001158045">
    <property type="component" value="Unassembled WGS sequence"/>
</dbReference>
<dbReference type="SUPFAM" id="SSF69593">
    <property type="entry name" value="Glycerol-3-phosphate (1)-acyltransferase"/>
    <property type="match status" value="1"/>
</dbReference>
<dbReference type="EMBL" id="JARYZI010000001">
    <property type="protein sequence ID" value="MDH8677055.1"/>
    <property type="molecule type" value="Genomic_DNA"/>
</dbReference>
<organism evidence="4 5">
    <name type="scientific">Fusibacter bizertensis</name>
    <dbReference type="NCBI Taxonomy" id="1488331"/>
    <lineage>
        <taxon>Bacteria</taxon>
        <taxon>Bacillati</taxon>
        <taxon>Bacillota</taxon>
        <taxon>Clostridia</taxon>
        <taxon>Eubacteriales</taxon>
        <taxon>Eubacteriales Family XII. Incertae Sedis</taxon>
        <taxon>Fusibacter</taxon>
    </lineage>
</organism>
<evidence type="ECO:0000313" key="4">
    <source>
        <dbReference type="EMBL" id="MDH8677055.1"/>
    </source>
</evidence>
<keyword evidence="5" id="KW-1185">Reference proteome</keyword>
<proteinExistence type="predicted"/>
<dbReference type="RefSeq" id="WP_281092853.1">
    <property type="nucleotide sequence ID" value="NZ_JARYZI010000001.1"/>
</dbReference>
<evidence type="ECO:0000256" key="1">
    <source>
        <dbReference type="ARBA" id="ARBA00022679"/>
    </source>
</evidence>
<dbReference type="PANTHER" id="PTHR10434">
    <property type="entry name" value="1-ACYL-SN-GLYCEROL-3-PHOSPHATE ACYLTRANSFERASE"/>
    <property type="match status" value="1"/>
</dbReference>
<dbReference type="CDD" id="cd07989">
    <property type="entry name" value="LPLAT_AGPAT-like"/>
    <property type="match status" value="1"/>
</dbReference>
<sequence length="199" mass="23243">MNWLYKTCKTGAYLYYKLFFKLEVEGIENIDLSRHYVICANHLNLQDPFVLGGLLPLEARFMAKKELFKFKIVAAFLRKIGVFPVDRDANDLKAIKTALGILKADQNLGLFPEGTRNKGYMPLPVKAGTAMFAIRTKTPVLAITIDSYYKFRKPLRVVFHKPVEYSEYYDQKLEPEQYETISQEIMNRIYSQLKYYKQK</sequence>
<dbReference type="GO" id="GO:0016746">
    <property type="term" value="F:acyltransferase activity"/>
    <property type="evidence" value="ECO:0007669"/>
    <property type="project" value="UniProtKB-KW"/>
</dbReference>
<feature type="domain" description="Phospholipid/glycerol acyltransferase" evidence="3">
    <location>
        <begin position="36"/>
        <end position="148"/>
    </location>
</feature>
<gene>
    <name evidence="4" type="ORF">QE109_02785</name>
</gene>
<protein>
    <submittedName>
        <fullName evidence="4">Lysophospholipid acyltransferase family protein</fullName>
    </submittedName>
</protein>
<dbReference type="InterPro" id="IPR002123">
    <property type="entry name" value="Plipid/glycerol_acylTrfase"/>
</dbReference>
<evidence type="ECO:0000313" key="5">
    <source>
        <dbReference type="Proteomes" id="UP001158045"/>
    </source>
</evidence>
<keyword evidence="1" id="KW-0808">Transferase</keyword>
<dbReference type="SMART" id="SM00563">
    <property type="entry name" value="PlsC"/>
    <property type="match status" value="1"/>
</dbReference>